<dbReference type="InterPro" id="IPR036388">
    <property type="entry name" value="WH-like_DNA-bd_sf"/>
</dbReference>
<dbReference type="PROSITE" id="PS50931">
    <property type="entry name" value="HTH_LYSR"/>
    <property type="match status" value="1"/>
</dbReference>
<comment type="caution">
    <text evidence="6">The sequence shown here is derived from an EMBL/GenBank/DDBJ whole genome shotgun (WGS) entry which is preliminary data.</text>
</comment>
<dbReference type="Gene3D" id="3.40.190.290">
    <property type="match status" value="1"/>
</dbReference>
<evidence type="ECO:0000256" key="2">
    <source>
        <dbReference type="ARBA" id="ARBA00023015"/>
    </source>
</evidence>
<dbReference type="InterPro" id="IPR036390">
    <property type="entry name" value="WH_DNA-bd_sf"/>
</dbReference>
<keyword evidence="2" id="KW-0805">Transcription regulation</keyword>
<evidence type="ECO:0000259" key="5">
    <source>
        <dbReference type="PROSITE" id="PS50931"/>
    </source>
</evidence>
<dbReference type="OrthoDB" id="9785745at2"/>
<dbReference type="NCBIfam" id="NF040786">
    <property type="entry name" value="LysR_Sec_metab"/>
    <property type="match status" value="1"/>
</dbReference>
<dbReference type="FunFam" id="1.10.10.10:FF:000001">
    <property type="entry name" value="LysR family transcriptional regulator"/>
    <property type="match status" value="1"/>
</dbReference>
<evidence type="ECO:0000256" key="4">
    <source>
        <dbReference type="ARBA" id="ARBA00023163"/>
    </source>
</evidence>
<keyword evidence="4" id="KW-0804">Transcription</keyword>
<dbReference type="Pfam" id="PF00126">
    <property type="entry name" value="HTH_1"/>
    <property type="match status" value="1"/>
</dbReference>
<dbReference type="GO" id="GO:0003700">
    <property type="term" value="F:DNA-binding transcription factor activity"/>
    <property type="evidence" value="ECO:0007669"/>
    <property type="project" value="InterPro"/>
</dbReference>
<dbReference type="PANTHER" id="PTHR30126:SF64">
    <property type="entry name" value="HTH-TYPE TRANSCRIPTIONAL REGULATOR CITR"/>
    <property type="match status" value="1"/>
</dbReference>
<dbReference type="PANTHER" id="PTHR30126">
    <property type="entry name" value="HTH-TYPE TRANSCRIPTIONAL REGULATOR"/>
    <property type="match status" value="1"/>
</dbReference>
<name>A0A140LDR5_9FIRM</name>
<evidence type="ECO:0000313" key="7">
    <source>
        <dbReference type="Proteomes" id="UP000070427"/>
    </source>
</evidence>
<dbReference type="Gene3D" id="1.10.10.10">
    <property type="entry name" value="Winged helix-like DNA-binding domain superfamily/Winged helix DNA-binding domain"/>
    <property type="match status" value="1"/>
</dbReference>
<dbReference type="InterPro" id="IPR047788">
    <property type="entry name" value="LysR-like_Sec_metab"/>
</dbReference>
<dbReference type="GO" id="GO:0000976">
    <property type="term" value="F:transcription cis-regulatory region binding"/>
    <property type="evidence" value="ECO:0007669"/>
    <property type="project" value="TreeGrafter"/>
</dbReference>
<dbReference type="CDD" id="cd08420">
    <property type="entry name" value="PBP2_CysL_like"/>
    <property type="match status" value="1"/>
</dbReference>
<evidence type="ECO:0000256" key="1">
    <source>
        <dbReference type="ARBA" id="ARBA00009437"/>
    </source>
</evidence>
<evidence type="ECO:0000313" key="6">
    <source>
        <dbReference type="EMBL" id="KXG78690.1"/>
    </source>
</evidence>
<comment type="similarity">
    <text evidence="1">Belongs to the LysR transcriptional regulatory family.</text>
</comment>
<dbReference type="Pfam" id="PF03466">
    <property type="entry name" value="LysR_substrate"/>
    <property type="match status" value="1"/>
</dbReference>
<reference evidence="6 7" key="1">
    <citation type="submission" date="2015-12" db="EMBL/GenBank/DDBJ databases">
        <title>Draft genome sequnece of Fervidicola ferrireducens strain Y170.</title>
        <authorList>
            <person name="Patel B.K."/>
        </authorList>
    </citation>
    <scope>NUCLEOTIDE SEQUENCE [LARGE SCALE GENOMIC DNA]</scope>
    <source>
        <strain evidence="6 7">Y170</strain>
    </source>
</reference>
<dbReference type="InterPro" id="IPR005119">
    <property type="entry name" value="LysR_subst-bd"/>
</dbReference>
<protein>
    <submittedName>
        <fullName evidence="6">HTH-type transcriptional activator CmpR</fullName>
    </submittedName>
</protein>
<keyword evidence="3" id="KW-0238">DNA-binding</keyword>
<feature type="domain" description="HTH lysR-type" evidence="5">
    <location>
        <begin position="11"/>
        <end position="68"/>
    </location>
</feature>
<dbReference type="InterPro" id="IPR000847">
    <property type="entry name" value="LysR_HTH_N"/>
</dbReference>
<evidence type="ECO:0000256" key="3">
    <source>
        <dbReference type="ARBA" id="ARBA00023125"/>
    </source>
</evidence>
<keyword evidence="7" id="KW-1185">Reference proteome</keyword>
<dbReference type="STRING" id="520764.AN618_00280"/>
<sequence length="310" mass="34920">MTKKMTGVFTVEFHQLEAFVKVAENKSFSKAAASLFLTQPTVSSHIISLEKELNAKLFDRRGKEVELTPAGRILYEKAKLILEEKVRILEEIKHFLGTVEGELKICASSIPAVYILPFLIKKFNELYPGVKLKAHQADSGEVIRMVSDGEVEMGIVGTALTTDELVFESFMTDELVLITPACWEKKRFEKGKSVLIGDIIEERFVLREKTSGTRKVFEKALSDKGIKLEDLNVVAEFGSSEAVKHAVKEGMGISVVSQKAVLDYEKMGFINVYRIEDLDLRRNFYLVYKKGRTLSPNAATFKEFILNLIP</sequence>
<dbReference type="AlphaFoldDB" id="A0A140LDR5"/>
<proteinExistence type="inferred from homology"/>
<dbReference type="SUPFAM" id="SSF46785">
    <property type="entry name" value="Winged helix' DNA-binding domain"/>
    <property type="match status" value="1"/>
</dbReference>
<gene>
    <name evidence="6" type="primary">cmpR_1</name>
    <name evidence="6" type="ORF">AN618_00280</name>
</gene>
<dbReference type="Proteomes" id="UP000070427">
    <property type="component" value="Unassembled WGS sequence"/>
</dbReference>
<dbReference type="SUPFAM" id="SSF53850">
    <property type="entry name" value="Periplasmic binding protein-like II"/>
    <property type="match status" value="1"/>
</dbReference>
<dbReference type="PATRIC" id="fig|520764.3.peg.31"/>
<dbReference type="InParanoid" id="A0A140LDR5"/>
<dbReference type="PRINTS" id="PR00039">
    <property type="entry name" value="HTHLYSR"/>
</dbReference>
<dbReference type="EMBL" id="LOED01000001">
    <property type="protein sequence ID" value="KXG78690.1"/>
    <property type="molecule type" value="Genomic_DNA"/>
</dbReference>
<accession>A0A140LDR5</accession>
<organism evidence="6 7">
    <name type="scientific">Fervidicola ferrireducens</name>
    <dbReference type="NCBI Taxonomy" id="520764"/>
    <lineage>
        <taxon>Bacteria</taxon>
        <taxon>Bacillati</taxon>
        <taxon>Bacillota</taxon>
        <taxon>Clostridia</taxon>
        <taxon>Thermosediminibacterales</taxon>
        <taxon>Thermosediminibacteraceae</taxon>
        <taxon>Fervidicola</taxon>
    </lineage>
</organism>